<dbReference type="EMBL" id="CM042055">
    <property type="protein sequence ID" value="KAI3702319.1"/>
    <property type="molecule type" value="Genomic_DNA"/>
</dbReference>
<name>A0ACB8ZX90_ARCLA</name>
<organism evidence="1 2">
    <name type="scientific">Arctium lappa</name>
    <name type="common">Greater burdock</name>
    <name type="synonym">Lappa major</name>
    <dbReference type="NCBI Taxonomy" id="4217"/>
    <lineage>
        <taxon>Eukaryota</taxon>
        <taxon>Viridiplantae</taxon>
        <taxon>Streptophyta</taxon>
        <taxon>Embryophyta</taxon>
        <taxon>Tracheophyta</taxon>
        <taxon>Spermatophyta</taxon>
        <taxon>Magnoliopsida</taxon>
        <taxon>eudicotyledons</taxon>
        <taxon>Gunneridae</taxon>
        <taxon>Pentapetalae</taxon>
        <taxon>asterids</taxon>
        <taxon>campanulids</taxon>
        <taxon>Asterales</taxon>
        <taxon>Asteraceae</taxon>
        <taxon>Carduoideae</taxon>
        <taxon>Cardueae</taxon>
        <taxon>Arctiinae</taxon>
        <taxon>Arctium</taxon>
    </lineage>
</organism>
<dbReference type="Proteomes" id="UP001055879">
    <property type="component" value="Linkage Group LG09"/>
</dbReference>
<accession>A0ACB8ZX90</accession>
<comment type="caution">
    <text evidence="1">The sequence shown here is derived from an EMBL/GenBank/DDBJ whole genome shotgun (WGS) entry which is preliminary data.</text>
</comment>
<reference evidence="2" key="1">
    <citation type="journal article" date="2022" name="Mol. Ecol. Resour.">
        <title>The genomes of chicory, endive, great burdock and yacon provide insights into Asteraceae palaeo-polyploidization history and plant inulin production.</title>
        <authorList>
            <person name="Fan W."/>
            <person name="Wang S."/>
            <person name="Wang H."/>
            <person name="Wang A."/>
            <person name="Jiang F."/>
            <person name="Liu H."/>
            <person name="Zhao H."/>
            <person name="Xu D."/>
            <person name="Zhang Y."/>
        </authorList>
    </citation>
    <scope>NUCLEOTIDE SEQUENCE [LARGE SCALE GENOMIC DNA]</scope>
    <source>
        <strain evidence="2">cv. Niubang</strain>
    </source>
</reference>
<gene>
    <name evidence="1" type="ORF">L6452_28053</name>
</gene>
<protein>
    <submittedName>
        <fullName evidence="1">Uncharacterized protein</fullName>
    </submittedName>
</protein>
<keyword evidence="2" id="KW-1185">Reference proteome</keyword>
<evidence type="ECO:0000313" key="1">
    <source>
        <dbReference type="EMBL" id="KAI3702319.1"/>
    </source>
</evidence>
<proteinExistence type="predicted"/>
<sequence>MIFPVNSLSDWEAEVKKLEEVIKTCSQQPPLAASFSSLYSSTYFSSSIFAFFALFSFSIDSVVTSSSLPRLPPLAASLPR</sequence>
<reference evidence="1 2" key="2">
    <citation type="journal article" date="2022" name="Mol. Ecol. Resour.">
        <title>The genomes of chicory, endive, great burdock and yacon provide insights into Asteraceae paleo-polyploidization history and plant inulin production.</title>
        <authorList>
            <person name="Fan W."/>
            <person name="Wang S."/>
            <person name="Wang H."/>
            <person name="Wang A."/>
            <person name="Jiang F."/>
            <person name="Liu H."/>
            <person name="Zhao H."/>
            <person name="Xu D."/>
            <person name="Zhang Y."/>
        </authorList>
    </citation>
    <scope>NUCLEOTIDE SEQUENCE [LARGE SCALE GENOMIC DNA]</scope>
    <source>
        <strain evidence="2">cv. Niubang</strain>
    </source>
</reference>
<evidence type="ECO:0000313" key="2">
    <source>
        <dbReference type="Proteomes" id="UP001055879"/>
    </source>
</evidence>